<name>A0A369LF89_9ACTN</name>
<dbReference type="GO" id="GO:0019346">
    <property type="term" value="P:transsulfuration"/>
    <property type="evidence" value="ECO:0007669"/>
    <property type="project" value="InterPro"/>
</dbReference>
<organism evidence="4 5">
    <name type="scientific">Senegalimassilia anaerobia</name>
    <dbReference type="NCBI Taxonomy" id="1473216"/>
    <lineage>
        <taxon>Bacteria</taxon>
        <taxon>Bacillati</taxon>
        <taxon>Actinomycetota</taxon>
        <taxon>Coriobacteriia</taxon>
        <taxon>Coriobacteriales</taxon>
        <taxon>Coriobacteriaceae</taxon>
        <taxon>Senegalimassilia</taxon>
    </lineage>
</organism>
<dbReference type="AlphaFoldDB" id="A0A369LF89"/>
<keyword evidence="2 3" id="KW-0663">Pyridoxal phosphate</keyword>
<dbReference type="EMBL" id="PPTP01000001">
    <property type="protein sequence ID" value="RDB57307.1"/>
    <property type="molecule type" value="Genomic_DNA"/>
</dbReference>
<dbReference type="Pfam" id="PF01053">
    <property type="entry name" value="Cys_Met_Meta_PP"/>
    <property type="match status" value="1"/>
</dbReference>
<protein>
    <submittedName>
        <fullName evidence="4">Uncharacterized protein</fullName>
    </submittedName>
</protein>
<dbReference type="PANTHER" id="PTHR11808:SF80">
    <property type="entry name" value="CYSTATHIONINE GAMMA-LYASE"/>
    <property type="match status" value="1"/>
</dbReference>
<sequence>MPTNPLMKVTHIAGVKRTAGEGMRVERHCANVLAVARYLEGVPCVKHVLYPGLESSPYHELVKTQMNGLGTGILSFELADDVNGVGPRPEVPH</sequence>
<evidence type="ECO:0000256" key="3">
    <source>
        <dbReference type="RuleBase" id="RU362118"/>
    </source>
</evidence>
<comment type="caution">
    <text evidence="4">The sequence shown here is derived from an EMBL/GenBank/DDBJ whole genome shotgun (WGS) entry which is preliminary data.</text>
</comment>
<dbReference type="GO" id="GO:0016846">
    <property type="term" value="F:carbon-sulfur lyase activity"/>
    <property type="evidence" value="ECO:0007669"/>
    <property type="project" value="TreeGrafter"/>
</dbReference>
<reference evidence="4 5" key="1">
    <citation type="journal article" date="2018" name="Elife">
        <title>Discovery and characterization of a prevalent human gut bacterial enzyme sufficient for the inactivation of a family of plant toxins.</title>
        <authorList>
            <person name="Koppel N."/>
            <person name="Bisanz J.E."/>
            <person name="Pandelia M.E."/>
            <person name="Turnbaugh P.J."/>
            <person name="Balskus E.P."/>
        </authorList>
    </citation>
    <scope>NUCLEOTIDE SEQUENCE [LARGE SCALE GENOMIC DNA]</scope>
    <source>
        <strain evidence="5">anaerobia AP69FAA</strain>
    </source>
</reference>
<gene>
    <name evidence="4" type="ORF">C1880_00305</name>
</gene>
<dbReference type="OrthoDB" id="9780685at2"/>
<dbReference type="Gene3D" id="3.90.1150.10">
    <property type="entry name" value="Aspartate Aminotransferase, domain 1"/>
    <property type="match status" value="1"/>
</dbReference>
<accession>A0A369LF89</accession>
<dbReference type="InterPro" id="IPR000277">
    <property type="entry name" value="Cys/Met-Metab_PyrdxlP-dep_enz"/>
</dbReference>
<comment type="similarity">
    <text evidence="3">Belongs to the trans-sulfuration enzymes family.</text>
</comment>
<dbReference type="PANTHER" id="PTHR11808">
    <property type="entry name" value="TRANS-SULFURATION ENZYME FAMILY MEMBER"/>
    <property type="match status" value="1"/>
</dbReference>
<proteinExistence type="inferred from homology"/>
<dbReference type="InterPro" id="IPR015422">
    <property type="entry name" value="PyrdxlP-dep_Trfase_small"/>
</dbReference>
<dbReference type="GO" id="GO:0030170">
    <property type="term" value="F:pyridoxal phosphate binding"/>
    <property type="evidence" value="ECO:0007669"/>
    <property type="project" value="InterPro"/>
</dbReference>
<dbReference type="InterPro" id="IPR015424">
    <property type="entry name" value="PyrdxlP-dep_Trfase"/>
</dbReference>
<comment type="cofactor">
    <cofactor evidence="1 3">
        <name>pyridoxal 5'-phosphate</name>
        <dbReference type="ChEBI" id="CHEBI:597326"/>
    </cofactor>
</comment>
<dbReference type="GO" id="GO:0005737">
    <property type="term" value="C:cytoplasm"/>
    <property type="evidence" value="ECO:0007669"/>
    <property type="project" value="TreeGrafter"/>
</dbReference>
<evidence type="ECO:0000313" key="5">
    <source>
        <dbReference type="Proteomes" id="UP000253792"/>
    </source>
</evidence>
<dbReference type="RefSeq" id="WP_114619868.1">
    <property type="nucleotide sequence ID" value="NZ_PPTP01000001.1"/>
</dbReference>
<dbReference type="Proteomes" id="UP000253792">
    <property type="component" value="Unassembled WGS sequence"/>
</dbReference>
<evidence type="ECO:0000256" key="1">
    <source>
        <dbReference type="ARBA" id="ARBA00001933"/>
    </source>
</evidence>
<evidence type="ECO:0000256" key="2">
    <source>
        <dbReference type="ARBA" id="ARBA00022898"/>
    </source>
</evidence>
<evidence type="ECO:0000313" key="4">
    <source>
        <dbReference type="EMBL" id="RDB57307.1"/>
    </source>
</evidence>
<dbReference type="SUPFAM" id="SSF53383">
    <property type="entry name" value="PLP-dependent transferases"/>
    <property type="match status" value="1"/>
</dbReference>
<keyword evidence="5" id="KW-1185">Reference proteome</keyword>